<proteinExistence type="inferred from homology"/>
<name>A0A1I4F8V0_9GAMM</name>
<evidence type="ECO:0000256" key="2">
    <source>
        <dbReference type="ARBA" id="ARBA00023015"/>
    </source>
</evidence>
<keyword evidence="8" id="KW-1185">Reference proteome</keyword>
<dbReference type="Pfam" id="PF00126">
    <property type="entry name" value="HTH_1"/>
    <property type="match status" value="1"/>
</dbReference>
<dbReference type="Gene3D" id="1.10.10.10">
    <property type="entry name" value="Winged helix-like DNA-binding domain superfamily/Winged helix DNA-binding domain"/>
    <property type="match status" value="1"/>
</dbReference>
<keyword evidence="4" id="KW-0804">Transcription</keyword>
<evidence type="ECO:0000259" key="5">
    <source>
        <dbReference type="PROSITE" id="PS50931"/>
    </source>
</evidence>
<dbReference type="Proteomes" id="UP000198861">
    <property type="component" value="Unassembled WGS sequence"/>
</dbReference>
<dbReference type="Proteomes" id="UP000199579">
    <property type="component" value="Unassembled WGS sequence"/>
</dbReference>
<evidence type="ECO:0000313" key="9">
    <source>
        <dbReference type="Proteomes" id="UP000199579"/>
    </source>
</evidence>
<evidence type="ECO:0000313" key="7">
    <source>
        <dbReference type="EMBL" id="SFL13277.1"/>
    </source>
</evidence>
<dbReference type="GO" id="GO:0043565">
    <property type="term" value="F:sequence-specific DNA binding"/>
    <property type="evidence" value="ECO:0007669"/>
    <property type="project" value="TreeGrafter"/>
</dbReference>
<dbReference type="PROSITE" id="PS50931">
    <property type="entry name" value="HTH_LYSR"/>
    <property type="match status" value="1"/>
</dbReference>
<evidence type="ECO:0000256" key="1">
    <source>
        <dbReference type="ARBA" id="ARBA00009437"/>
    </source>
</evidence>
<evidence type="ECO:0000313" key="6">
    <source>
        <dbReference type="EMBL" id="SFB42832.1"/>
    </source>
</evidence>
<accession>A0A1I4F8V0</accession>
<evidence type="ECO:0000256" key="3">
    <source>
        <dbReference type="ARBA" id="ARBA00023125"/>
    </source>
</evidence>
<dbReference type="GO" id="GO:0006351">
    <property type="term" value="P:DNA-templated transcription"/>
    <property type="evidence" value="ECO:0007669"/>
    <property type="project" value="TreeGrafter"/>
</dbReference>
<feature type="domain" description="HTH lysR-type" evidence="5">
    <location>
        <begin position="1"/>
        <end position="58"/>
    </location>
</feature>
<protein>
    <submittedName>
        <fullName evidence="7">DNA-binding transcriptional regulator, LysR family</fullName>
    </submittedName>
</protein>
<keyword evidence="2" id="KW-0805">Transcription regulation</keyword>
<dbReference type="SUPFAM" id="SSF53850">
    <property type="entry name" value="Periplasmic binding protein-like II"/>
    <property type="match status" value="1"/>
</dbReference>
<comment type="similarity">
    <text evidence="1">Belongs to the LysR transcriptional regulatory family.</text>
</comment>
<evidence type="ECO:0000256" key="4">
    <source>
        <dbReference type="ARBA" id="ARBA00023163"/>
    </source>
</evidence>
<dbReference type="InterPro" id="IPR036390">
    <property type="entry name" value="WH_DNA-bd_sf"/>
</dbReference>
<evidence type="ECO:0000313" key="8">
    <source>
        <dbReference type="Proteomes" id="UP000198861"/>
    </source>
</evidence>
<dbReference type="InterPro" id="IPR005119">
    <property type="entry name" value="LysR_subst-bd"/>
</dbReference>
<dbReference type="InterPro" id="IPR000847">
    <property type="entry name" value="LysR_HTH_N"/>
</dbReference>
<reference evidence="7 9" key="2">
    <citation type="submission" date="2016-10" db="EMBL/GenBank/DDBJ databases">
        <authorList>
            <person name="de Groot N.N."/>
        </authorList>
    </citation>
    <scope>NUCLEOTIDE SEQUENCE [LARGE SCALE GENOMIC DNA]</scope>
    <source>
        <strain evidence="7 9">DSM 381</strain>
    </source>
</reference>
<dbReference type="InterPro" id="IPR058163">
    <property type="entry name" value="LysR-type_TF_proteobact-type"/>
</dbReference>
<dbReference type="InterPro" id="IPR036388">
    <property type="entry name" value="WH-like_DNA-bd_sf"/>
</dbReference>
<dbReference type="PANTHER" id="PTHR30537:SF3">
    <property type="entry name" value="TRANSCRIPTIONAL REGULATORY PROTEIN"/>
    <property type="match status" value="1"/>
</dbReference>
<dbReference type="PANTHER" id="PTHR30537">
    <property type="entry name" value="HTH-TYPE TRANSCRIPTIONAL REGULATOR"/>
    <property type="match status" value="1"/>
</dbReference>
<dbReference type="EMBL" id="FOSX01000061">
    <property type="protein sequence ID" value="SFL13277.1"/>
    <property type="molecule type" value="Genomic_DNA"/>
</dbReference>
<dbReference type="AlphaFoldDB" id="A0A1I4F8V0"/>
<gene>
    <name evidence="6" type="ORF">SAMN04244571_02756</name>
    <name evidence="7" type="ORF">SAMN04244574_03241</name>
</gene>
<dbReference type="EMBL" id="FOKJ01000046">
    <property type="protein sequence ID" value="SFB42832.1"/>
    <property type="molecule type" value="Genomic_DNA"/>
</dbReference>
<keyword evidence="3 7" id="KW-0238">DNA-binding</keyword>
<reference evidence="6 8" key="1">
    <citation type="submission" date="2016-10" db="EMBL/GenBank/DDBJ databases">
        <authorList>
            <person name="Varghese N."/>
            <person name="Submissions S."/>
        </authorList>
    </citation>
    <scope>NUCLEOTIDE SEQUENCE [LARGE SCALE GENOMIC DNA]</scope>
    <source>
        <strain evidence="6 8">DSM 282</strain>
    </source>
</reference>
<sequence>MNWDDTRIFLALCREQTLRSAARALGVDQATVGRRLASLEHALGATLFLRTSRGYSLTAAGEVAMAAALNMESSAAELQRQILGMDDRMSGVVRVTTTDSFAIDFVIPAIARLHQVQPGIEVQLQASTQMLNLSKREADIAVRTLKPENPDLIVRRVARWSSAIFASADYVQARGVPEPGTAFAGHDLVLYQPYLDSGKEVTLGAEPITHGRIAMTCTSGLLVRRALANSLGVGEIPLPLGEADGLVRLWPARECPPYDIWLVTHKDVRHTARVRAVIDAIAAAFAAVSSLAP</sequence>
<dbReference type="RefSeq" id="WP_090941750.1">
    <property type="nucleotide sequence ID" value="NZ_FOKJ01000046.1"/>
</dbReference>
<dbReference type="SUPFAM" id="SSF46785">
    <property type="entry name" value="Winged helix' DNA-binding domain"/>
    <property type="match status" value="1"/>
</dbReference>
<dbReference type="Pfam" id="PF03466">
    <property type="entry name" value="LysR_substrate"/>
    <property type="match status" value="1"/>
</dbReference>
<dbReference type="GO" id="GO:0003700">
    <property type="term" value="F:DNA-binding transcription factor activity"/>
    <property type="evidence" value="ECO:0007669"/>
    <property type="project" value="InterPro"/>
</dbReference>
<dbReference type="Gene3D" id="3.40.190.290">
    <property type="match status" value="1"/>
</dbReference>
<organism evidence="7 9">
    <name type="scientific">Azotobacter beijerinckii</name>
    <dbReference type="NCBI Taxonomy" id="170623"/>
    <lineage>
        <taxon>Bacteria</taxon>
        <taxon>Pseudomonadati</taxon>
        <taxon>Pseudomonadota</taxon>
        <taxon>Gammaproteobacteria</taxon>
        <taxon>Pseudomonadales</taxon>
        <taxon>Pseudomonadaceae</taxon>
        <taxon>Azotobacter</taxon>
    </lineage>
</organism>